<proteinExistence type="predicted"/>
<evidence type="ECO:0000313" key="2">
    <source>
        <dbReference type="Proteomes" id="UP000031802"/>
    </source>
</evidence>
<sequence length="47" mass="5672">MNTVVFRYIMHNEYILILFALRFVLSDKELLERLSLDRFLAKVMATH</sequence>
<dbReference type="Proteomes" id="UP000031802">
    <property type="component" value="Unassembled WGS sequence"/>
</dbReference>
<keyword evidence="2" id="KW-1185">Reference proteome</keyword>
<organism evidence="1 2">
    <name type="scientific">Sphingobacterium deserti</name>
    <dbReference type="NCBI Taxonomy" id="1229276"/>
    <lineage>
        <taxon>Bacteria</taxon>
        <taxon>Pseudomonadati</taxon>
        <taxon>Bacteroidota</taxon>
        <taxon>Sphingobacteriia</taxon>
        <taxon>Sphingobacteriales</taxon>
        <taxon>Sphingobacteriaceae</taxon>
        <taxon>Sphingobacterium</taxon>
    </lineage>
</organism>
<protein>
    <submittedName>
        <fullName evidence="1">Uncharacterized protein</fullName>
    </submittedName>
</protein>
<dbReference type="EMBL" id="JJMU01000063">
    <property type="protein sequence ID" value="KGE12846.1"/>
    <property type="molecule type" value="Genomic_DNA"/>
</dbReference>
<dbReference type="AlphaFoldDB" id="A0A0B8SZE0"/>
<comment type="caution">
    <text evidence="1">The sequence shown here is derived from an EMBL/GenBank/DDBJ whole genome shotgun (WGS) entry which is preliminary data.</text>
</comment>
<accession>A0A0B8SZE0</accession>
<name>A0A0B8SZE0_9SPHI</name>
<reference evidence="2" key="1">
    <citation type="submission" date="2014-04" db="EMBL/GenBank/DDBJ databases">
        <title>Whole-Genome optical mapping and complete genome sequence of Sphingobacterium deserti sp. nov., a new spaces isolated from desert in the west of China.</title>
        <authorList>
            <person name="Teng C."/>
            <person name="Zhou Z."/>
            <person name="Li X."/>
            <person name="Chen M."/>
            <person name="Lin M."/>
            <person name="Wang L."/>
            <person name="Su S."/>
            <person name="Zhang C."/>
            <person name="Zhang W."/>
        </authorList>
    </citation>
    <scope>NUCLEOTIDE SEQUENCE [LARGE SCALE GENOMIC DNA]</scope>
    <source>
        <strain evidence="2">ACCC05744</strain>
    </source>
</reference>
<gene>
    <name evidence="1" type="ORF">DI53_3400</name>
</gene>
<reference evidence="1 2" key="2">
    <citation type="journal article" date="2015" name="PLoS ONE">
        <title>Whole-Genome Optical Mapping and Finished Genome Sequence of Sphingobacterium deserti sp. nov., a New Species Isolated from the Western Desert of China.</title>
        <authorList>
            <person name="Teng C."/>
            <person name="Zhou Z."/>
            <person name="Molnar I."/>
            <person name="Li X."/>
            <person name="Tang R."/>
            <person name="Chen M."/>
            <person name="Wang L."/>
            <person name="Su S."/>
            <person name="Zhang W."/>
            <person name="Lin M."/>
        </authorList>
    </citation>
    <scope>NUCLEOTIDE SEQUENCE [LARGE SCALE GENOMIC DNA]</scope>
    <source>
        <strain evidence="2">ACCC05744</strain>
    </source>
</reference>
<evidence type="ECO:0000313" key="1">
    <source>
        <dbReference type="EMBL" id="KGE12846.1"/>
    </source>
</evidence>